<dbReference type="GO" id="GO:0008270">
    <property type="term" value="F:zinc ion binding"/>
    <property type="evidence" value="ECO:0007669"/>
    <property type="project" value="UniProtKB-KW"/>
</dbReference>
<dbReference type="SMART" id="SM00513">
    <property type="entry name" value="SAP"/>
    <property type="match status" value="2"/>
</dbReference>
<dbReference type="Pfam" id="PF21728">
    <property type="entry name" value="PADR1_N"/>
    <property type="match status" value="1"/>
</dbReference>
<evidence type="ECO:0000256" key="3">
    <source>
        <dbReference type="ARBA" id="ARBA00022771"/>
    </source>
</evidence>
<dbReference type="GO" id="GO:0005634">
    <property type="term" value="C:nucleus"/>
    <property type="evidence" value="ECO:0007669"/>
    <property type="project" value="UniProtKB-SubCell"/>
</dbReference>
<dbReference type="InterPro" id="IPR001510">
    <property type="entry name" value="Znf_PARP"/>
</dbReference>
<organism evidence="9 10">
    <name type="scientific">Chrysochromulina tobinii</name>
    <dbReference type="NCBI Taxonomy" id="1460289"/>
    <lineage>
        <taxon>Eukaryota</taxon>
        <taxon>Haptista</taxon>
        <taxon>Haptophyta</taxon>
        <taxon>Prymnesiophyceae</taxon>
        <taxon>Prymnesiales</taxon>
        <taxon>Chrysochromulinaceae</taxon>
        <taxon>Chrysochromulina</taxon>
    </lineage>
</organism>
<dbReference type="AlphaFoldDB" id="A0A0M0K462"/>
<dbReference type="EMBL" id="JWZX01001584">
    <property type="protein sequence ID" value="KOO33163.1"/>
    <property type="molecule type" value="Genomic_DNA"/>
</dbReference>
<dbReference type="PROSITE" id="PS50064">
    <property type="entry name" value="ZF_PARP_2"/>
    <property type="match status" value="1"/>
</dbReference>
<dbReference type="Pfam" id="PF02037">
    <property type="entry name" value="SAP"/>
    <property type="match status" value="1"/>
</dbReference>
<keyword evidence="2" id="KW-0479">Metal-binding</keyword>
<evidence type="ECO:0000259" key="8">
    <source>
        <dbReference type="PROSITE" id="PS50800"/>
    </source>
</evidence>
<dbReference type="Gene3D" id="1.10.720.30">
    <property type="entry name" value="SAP domain"/>
    <property type="match status" value="1"/>
</dbReference>
<dbReference type="InterPro" id="IPR003034">
    <property type="entry name" value="SAP_dom"/>
</dbReference>
<dbReference type="SMART" id="SM01335">
    <property type="entry name" value="PADR1"/>
    <property type="match status" value="1"/>
</dbReference>
<comment type="caution">
    <text evidence="9">The sequence shown here is derived from an EMBL/GenBank/DDBJ whole genome shotgun (WGS) entry which is preliminary data.</text>
</comment>
<keyword evidence="3" id="KW-0863">Zinc-finger</keyword>
<sequence length="307" mass="32098">MYCVEYAKSNRAACKGCKAKIDKDVLRIGINTPGPGDYLMTAWRHLECVKKPKPGKGLDSLDELSGLTGLSADDQAKVATWFAQGAAPAVKPPGGGKKRAAEDDPAVSPLSDPKKMKIGELKEALAAAGLPTTGKKGDLVKALEPVFLRQEVEKVYASLSGDKLKVMLELNGQKKSGNKDELVERCVDGKLYGALPRCPECGSGILRVAYLSKYGHAGQGRFSCPGYFDDDAFVRCSYSATQAERAPWQEVTDAASSSTSTASAPAPKAAAKSASKATATPAAAAVPVPVAAAKAELPAARMPGLDE</sequence>
<reference evidence="10" key="1">
    <citation type="journal article" date="2015" name="PLoS Genet.">
        <title>Genome Sequence and Transcriptome Analyses of Chrysochromulina tobin: Metabolic Tools for Enhanced Algal Fitness in the Prominent Order Prymnesiales (Haptophyceae).</title>
        <authorList>
            <person name="Hovde B.T."/>
            <person name="Deodato C.R."/>
            <person name="Hunsperger H.M."/>
            <person name="Ryken S.A."/>
            <person name="Yost W."/>
            <person name="Jha R.K."/>
            <person name="Patterson J."/>
            <person name="Monnat R.J. Jr."/>
            <person name="Barlow S.B."/>
            <person name="Starkenburg S.R."/>
            <person name="Cattolico R.A."/>
        </authorList>
    </citation>
    <scope>NUCLEOTIDE SEQUENCE</scope>
    <source>
        <strain evidence="10">CCMP291</strain>
    </source>
</reference>
<proteinExistence type="predicted"/>
<evidence type="ECO:0000256" key="2">
    <source>
        <dbReference type="ARBA" id="ARBA00022723"/>
    </source>
</evidence>
<keyword evidence="10" id="KW-1185">Reference proteome</keyword>
<dbReference type="InterPro" id="IPR049296">
    <property type="entry name" value="PARP1-like_PADR1_N"/>
</dbReference>
<keyword evidence="5" id="KW-0539">Nucleus</keyword>
<evidence type="ECO:0000256" key="6">
    <source>
        <dbReference type="SAM" id="MobiDB-lite"/>
    </source>
</evidence>
<gene>
    <name evidence="9" type="ORF">Ctob_009923</name>
</gene>
<dbReference type="SUPFAM" id="SSF68906">
    <property type="entry name" value="SAP domain"/>
    <property type="match status" value="1"/>
</dbReference>
<dbReference type="GO" id="GO:0003677">
    <property type="term" value="F:DNA binding"/>
    <property type="evidence" value="ECO:0007669"/>
    <property type="project" value="InterPro"/>
</dbReference>
<feature type="region of interest" description="Disordered" evidence="6">
    <location>
        <begin position="247"/>
        <end position="274"/>
    </location>
</feature>
<dbReference type="SMART" id="SM01336">
    <property type="entry name" value="zf-PARP"/>
    <property type="match status" value="1"/>
</dbReference>
<dbReference type="InterPro" id="IPR036361">
    <property type="entry name" value="SAP_dom_sf"/>
</dbReference>
<keyword evidence="4" id="KW-0862">Zinc</keyword>
<feature type="domain" description="SAP" evidence="8">
    <location>
        <begin position="113"/>
        <end position="147"/>
    </location>
</feature>
<name>A0A0M0K462_9EUKA</name>
<evidence type="ECO:0000313" key="9">
    <source>
        <dbReference type="EMBL" id="KOO33163.1"/>
    </source>
</evidence>
<dbReference type="InterPro" id="IPR036957">
    <property type="entry name" value="Znf_PARP_sf"/>
</dbReference>
<dbReference type="Gene3D" id="3.90.640.80">
    <property type="match status" value="1"/>
</dbReference>
<dbReference type="OrthoDB" id="429950at2759"/>
<comment type="subcellular location">
    <subcellularLocation>
        <location evidence="1">Nucleus</location>
    </subcellularLocation>
</comment>
<dbReference type="Proteomes" id="UP000037460">
    <property type="component" value="Unassembled WGS sequence"/>
</dbReference>
<protein>
    <submittedName>
        <fullName evidence="9">Poly polymerase and DNA-ligase zn-finger region family protein</fullName>
    </submittedName>
</protein>
<dbReference type="Gene3D" id="3.30.1740.10">
    <property type="entry name" value="Zinc finger, PARP-type"/>
    <property type="match status" value="1"/>
</dbReference>
<dbReference type="PROSITE" id="PS52007">
    <property type="entry name" value="PADR1"/>
    <property type="match status" value="1"/>
</dbReference>
<accession>A0A0M0K462</accession>
<evidence type="ECO:0000256" key="5">
    <source>
        <dbReference type="ARBA" id="ARBA00023242"/>
    </source>
</evidence>
<dbReference type="SUPFAM" id="SSF57716">
    <property type="entry name" value="Glucocorticoid receptor-like (DNA-binding domain)"/>
    <property type="match status" value="1"/>
</dbReference>
<feature type="compositionally biased region" description="Low complexity" evidence="6">
    <location>
        <begin position="254"/>
        <end position="274"/>
    </location>
</feature>
<feature type="domain" description="PARP-type" evidence="7">
    <location>
        <begin position="2"/>
        <end position="78"/>
    </location>
</feature>
<evidence type="ECO:0000313" key="10">
    <source>
        <dbReference type="Proteomes" id="UP000037460"/>
    </source>
</evidence>
<dbReference type="GO" id="GO:0016874">
    <property type="term" value="F:ligase activity"/>
    <property type="evidence" value="ECO:0007669"/>
    <property type="project" value="UniProtKB-KW"/>
</dbReference>
<evidence type="ECO:0000256" key="1">
    <source>
        <dbReference type="ARBA" id="ARBA00004123"/>
    </source>
</evidence>
<feature type="domain" description="SAP" evidence="8">
    <location>
        <begin position="156"/>
        <end position="190"/>
    </location>
</feature>
<evidence type="ECO:0000256" key="4">
    <source>
        <dbReference type="ARBA" id="ARBA00022833"/>
    </source>
</evidence>
<evidence type="ECO:0000259" key="7">
    <source>
        <dbReference type="PROSITE" id="PS50064"/>
    </source>
</evidence>
<dbReference type="PROSITE" id="PS50800">
    <property type="entry name" value="SAP"/>
    <property type="match status" value="2"/>
</dbReference>
<dbReference type="Pfam" id="PF00645">
    <property type="entry name" value="zf-PARP"/>
    <property type="match status" value="1"/>
</dbReference>
<feature type="region of interest" description="Disordered" evidence="6">
    <location>
        <begin position="88"/>
        <end position="113"/>
    </location>
</feature>
<keyword evidence="9" id="KW-0436">Ligase</keyword>